<dbReference type="RefSeq" id="XP_025395988.1">
    <property type="nucleotide sequence ID" value="XM_025546882.1"/>
</dbReference>
<keyword evidence="2" id="KW-1185">Reference proteome</keyword>
<reference evidence="1 2" key="1">
    <citation type="submission" date="2016-12" db="EMBL/GenBank/DDBJ databases">
        <title>The genomes of Aspergillus section Nigri reveals drivers in fungal speciation.</title>
        <authorList>
            <consortium name="DOE Joint Genome Institute"/>
            <person name="Vesth T.C."/>
            <person name="Nybo J."/>
            <person name="Theobald S."/>
            <person name="Brandl J."/>
            <person name="Frisvad J.C."/>
            <person name="Nielsen K.F."/>
            <person name="Lyhne E.K."/>
            <person name="Kogle M.E."/>
            <person name="Kuo A."/>
            <person name="Riley R."/>
            <person name="Clum A."/>
            <person name="Nolan M."/>
            <person name="Lipzen A."/>
            <person name="Salamov A."/>
            <person name="Henrissat B."/>
            <person name="Wiebenga A."/>
            <person name="De Vries R.P."/>
            <person name="Grigoriev I.V."/>
            <person name="Mortensen U.H."/>
            <person name="Andersen M.R."/>
            <person name="Baker S.E."/>
        </authorList>
    </citation>
    <scope>NUCLEOTIDE SEQUENCE [LARGE SCALE GENOMIC DNA]</scope>
    <source>
        <strain evidence="1 2">CBS 117.55</strain>
    </source>
</reference>
<protein>
    <submittedName>
        <fullName evidence="1">Uncharacterized protein</fullName>
    </submittedName>
</protein>
<evidence type="ECO:0000313" key="1">
    <source>
        <dbReference type="EMBL" id="PWY70501.1"/>
    </source>
</evidence>
<gene>
    <name evidence="1" type="ORF">BO70DRAFT_399746</name>
</gene>
<organism evidence="1 2">
    <name type="scientific">Aspergillus heteromorphus CBS 117.55</name>
    <dbReference type="NCBI Taxonomy" id="1448321"/>
    <lineage>
        <taxon>Eukaryota</taxon>
        <taxon>Fungi</taxon>
        <taxon>Dikarya</taxon>
        <taxon>Ascomycota</taxon>
        <taxon>Pezizomycotina</taxon>
        <taxon>Eurotiomycetes</taxon>
        <taxon>Eurotiomycetidae</taxon>
        <taxon>Eurotiales</taxon>
        <taxon>Aspergillaceae</taxon>
        <taxon>Aspergillus</taxon>
        <taxon>Aspergillus subgen. Circumdati</taxon>
    </lineage>
</organism>
<dbReference type="Proteomes" id="UP000247233">
    <property type="component" value="Unassembled WGS sequence"/>
</dbReference>
<dbReference type="EMBL" id="MSFL01000030">
    <property type="protein sequence ID" value="PWY70501.1"/>
    <property type="molecule type" value="Genomic_DNA"/>
</dbReference>
<accession>A0A317VB65</accession>
<sequence length="316" mass="37262">MALSEHDLDSIKWQFTSVSLDDIADSLANPSSRRQGTRMLNKWEIWQWFQEDTDWHNKKWDKLATQDLLHEIFYDNDMELSTTRTKADRQAMIRLIDANMDDFPERLRTKYAIDQEYTLKCLCDCAYRDRTYRRQKARTQEQHANLEEEAARLDIWASQSGPDPISVSQGITVCRVSHDGTHGDPERFSIGLFNDPSAKLYTWQGILSTRLLDLRYDIFLEKMKRCLGYDPKHEYLLWLRRDEELQANFPHMDTSYGVPMKYHNMCDHSSWIHGLEGMVKRLQTDAPNKQDIVAETSNFFWIVPKQRSQPMSVDEP</sequence>
<name>A0A317VB65_9EURO</name>
<comment type="caution">
    <text evidence="1">The sequence shown here is derived from an EMBL/GenBank/DDBJ whole genome shotgun (WGS) entry which is preliminary data.</text>
</comment>
<dbReference type="VEuPathDB" id="FungiDB:BO70DRAFT_399746"/>
<evidence type="ECO:0000313" key="2">
    <source>
        <dbReference type="Proteomes" id="UP000247233"/>
    </source>
</evidence>
<proteinExistence type="predicted"/>
<dbReference type="GeneID" id="37069119"/>
<dbReference type="AlphaFoldDB" id="A0A317VB65"/>